<dbReference type="SUPFAM" id="SSF51735">
    <property type="entry name" value="NAD(P)-binding Rossmann-fold domains"/>
    <property type="match status" value="1"/>
</dbReference>
<dbReference type="PANTHER" id="PTHR43391">
    <property type="entry name" value="RETINOL DEHYDROGENASE-RELATED"/>
    <property type="match status" value="1"/>
</dbReference>
<gene>
    <name evidence="6" type="ORF">P3X46_023541</name>
</gene>
<evidence type="ECO:0000256" key="2">
    <source>
        <dbReference type="ARBA" id="ARBA00006484"/>
    </source>
</evidence>
<reference evidence="6" key="1">
    <citation type="journal article" date="2023" name="Plant Biotechnol. J.">
        <title>Chromosome-level wild Hevea brasiliensis genome provides new tools for genomic-assisted breeding and valuable loci to elevate rubber yield.</title>
        <authorList>
            <person name="Cheng H."/>
            <person name="Song X."/>
            <person name="Hu Y."/>
            <person name="Wu T."/>
            <person name="Yang Q."/>
            <person name="An Z."/>
            <person name="Feng S."/>
            <person name="Deng Z."/>
            <person name="Wu W."/>
            <person name="Zeng X."/>
            <person name="Tu M."/>
            <person name="Wang X."/>
            <person name="Huang H."/>
        </authorList>
    </citation>
    <scope>NUCLEOTIDE SEQUENCE</scope>
    <source>
        <strain evidence="6">MT/VB/25A 57/8</strain>
    </source>
</reference>
<proteinExistence type="inferred from homology"/>
<comment type="caution">
    <text evidence="6">The sequence shown here is derived from an EMBL/GenBank/DDBJ whole genome shotgun (WGS) entry which is preliminary data.</text>
</comment>
<comment type="subcellular location">
    <subcellularLocation>
        <location evidence="1">Membrane</location>
        <topology evidence="1">Single-pass type II membrane protein</topology>
    </subcellularLocation>
</comment>
<evidence type="ECO:0000313" key="7">
    <source>
        <dbReference type="Proteomes" id="UP001174677"/>
    </source>
</evidence>
<dbReference type="EMBL" id="JARPOI010000013">
    <property type="protein sequence ID" value="KAJ9163919.1"/>
    <property type="molecule type" value="Genomic_DNA"/>
</dbReference>
<dbReference type="PANTHER" id="PTHR43391:SF76">
    <property type="entry name" value="11-BETA-HYDROXYSTEROID DEHYDROGENASE-LIKE 2-RELATED"/>
    <property type="match status" value="1"/>
</dbReference>
<keyword evidence="4" id="KW-0735">Signal-anchor</keyword>
<dbReference type="InterPro" id="IPR036291">
    <property type="entry name" value="NAD(P)-bd_dom_sf"/>
</dbReference>
<accession>A0ABQ9LE01</accession>
<dbReference type="Gene3D" id="3.40.50.720">
    <property type="entry name" value="NAD(P)-binding Rossmann-like Domain"/>
    <property type="match status" value="1"/>
</dbReference>
<protein>
    <submittedName>
        <fullName evidence="6">Uncharacterized protein</fullName>
    </submittedName>
</protein>
<name>A0ABQ9LE01_HEVBR</name>
<evidence type="ECO:0000313" key="6">
    <source>
        <dbReference type="EMBL" id="KAJ9163919.1"/>
    </source>
</evidence>
<dbReference type="InterPro" id="IPR002347">
    <property type="entry name" value="SDR_fam"/>
</dbReference>
<comment type="similarity">
    <text evidence="2">Belongs to the short-chain dehydrogenases/reductases (SDR) family.</text>
</comment>
<dbReference type="Proteomes" id="UP001174677">
    <property type="component" value="Chromosome 13"/>
</dbReference>
<dbReference type="Pfam" id="PF00106">
    <property type="entry name" value="adh_short"/>
    <property type="match status" value="1"/>
</dbReference>
<keyword evidence="3" id="KW-0521">NADP</keyword>
<keyword evidence="4" id="KW-0812">Transmembrane</keyword>
<organism evidence="6 7">
    <name type="scientific">Hevea brasiliensis</name>
    <name type="common">Para rubber tree</name>
    <name type="synonym">Siphonia brasiliensis</name>
    <dbReference type="NCBI Taxonomy" id="3981"/>
    <lineage>
        <taxon>Eukaryota</taxon>
        <taxon>Viridiplantae</taxon>
        <taxon>Streptophyta</taxon>
        <taxon>Embryophyta</taxon>
        <taxon>Tracheophyta</taxon>
        <taxon>Spermatophyta</taxon>
        <taxon>Magnoliopsida</taxon>
        <taxon>eudicotyledons</taxon>
        <taxon>Gunneridae</taxon>
        <taxon>Pentapetalae</taxon>
        <taxon>rosids</taxon>
        <taxon>fabids</taxon>
        <taxon>Malpighiales</taxon>
        <taxon>Euphorbiaceae</taxon>
        <taxon>Crotonoideae</taxon>
        <taxon>Micrandreae</taxon>
        <taxon>Hevea</taxon>
    </lineage>
</organism>
<sequence length="123" mass="13695">MAEEIVDHLAANAGDINFWGSVYSSYFAIPHLKRSKGKIIVIALCASWLPAPRMSFYNASKAALVSTYETLRIELGPPIGITIVNPGLIESEKTGGKFLNQQGQLAVDEEMRDVRFYWHFTCT</sequence>
<evidence type="ECO:0000256" key="4">
    <source>
        <dbReference type="ARBA" id="ARBA00022968"/>
    </source>
</evidence>
<keyword evidence="5" id="KW-0560">Oxidoreductase</keyword>
<evidence type="ECO:0000256" key="1">
    <source>
        <dbReference type="ARBA" id="ARBA00004606"/>
    </source>
</evidence>
<evidence type="ECO:0000256" key="3">
    <source>
        <dbReference type="ARBA" id="ARBA00022857"/>
    </source>
</evidence>
<evidence type="ECO:0000256" key="5">
    <source>
        <dbReference type="ARBA" id="ARBA00023002"/>
    </source>
</evidence>
<keyword evidence="7" id="KW-1185">Reference proteome</keyword>
<dbReference type="PRINTS" id="PR00081">
    <property type="entry name" value="GDHRDH"/>
</dbReference>